<protein>
    <submittedName>
        <fullName evidence="1">Uncharacterized protein</fullName>
    </submittedName>
</protein>
<keyword evidence="2" id="KW-1185">Reference proteome</keyword>
<comment type="caution">
    <text evidence="1">The sequence shown here is derived from an EMBL/GenBank/DDBJ whole genome shotgun (WGS) entry which is preliminary data.</text>
</comment>
<gene>
    <name evidence="1" type="ORF">K6M89_14135</name>
</gene>
<evidence type="ECO:0000313" key="1">
    <source>
        <dbReference type="EMBL" id="MBY4630432.1"/>
    </source>
</evidence>
<name>A0ABS7M0Q7_9HYPH</name>
<evidence type="ECO:0000313" key="2">
    <source>
        <dbReference type="Proteomes" id="UP000733858"/>
    </source>
</evidence>
<organism evidence="1 2">
    <name type="scientific">Rhizobium croatiense</name>
    <dbReference type="NCBI Taxonomy" id="2867516"/>
    <lineage>
        <taxon>Bacteria</taxon>
        <taxon>Pseudomonadati</taxon>
        <taxon>Pseudomonadota</taxon>
        <taxon>Alphaproteobacteria</taxon>
        <taxon>Hyphomicrobiales</taxon>
        <taxon>Rhizobiaceae</taxon>
        <taxon>Rhizobium/Agrobacterium group</taxon>
        <taxon>Rhizobium</taxon>
    </lineage>
</organism>
<dbReference type="EMBL" id="JAILYJ010000007">
    <property type="protein sequence ID" value="MBY4630432.1"/>
    <property type="molecule type" value="Genomic_DNA"/>
</dbReference>
<reference evidence="1 2" key="1">
    <citation type="submission" date="2021-08" db="EMBL/GenBank/DDBJ databases">
        <title>Rhizobium croatiense sp. nov. and Rhizobium redzepovicii sp. nov., two new species isolated from nodules of Phaseolus vulgaris in Croatia.</title>
        <authorList>
            <person name="Rajnovic I."/>
            <person name="Ramirez-Bahena M.H."/>
            <person name="Kajic S."/>
            <person name="Igual M.J."/>
            <person name="Peix A."/>
            <person name="Velazquez E."/>
            <person name="Sikora S."/>
        </authorList>
    </citation>
    <scope>NUCLEOTIDE SEQUENCE [LARGE SCALE GENOMIC DNA]</scope>
    <source>
        <strain evidence="1 2">13T</strain>
    </source>
</reference>
<proteinExistence type="predicted"/>
<sequence>MTIIIAPYKWQAFALTVKISSSAADFAIGLRNASRGRNRHQEMSGSVSEPEMAGAGFLLPAGLCHSGGG</sequence>
<dbReference type="RefSeq" id="WP_141507388.1">
    <property type="nucleotide sequence ID" value="NZ_CP120230.1"/>
</dbReference>
<accession>A0ABS7M0Q7</accession>
<dbReference type="Proteomes" id="UP000733858">
    <property type="component" value="Unassembled WGS sequence"/>
</dbReference>